<dbReference type="InterPro" id="IPR036789">
    <property type="entry name" value="Ribosomal_uL6-like_a/b-dom_sf"/>
</dbReference>
<dbReference type="AlphaFoldDB" id="A0A1F5J9R1"/>
<dbReference type="InterPro" id="IPR020040">
    <property type="entry name" value="Ribosomal_uL6_a/b-dom"/>
</dbReference>
<evidence type="ECO:0000313" key="11">
    <source>
        <dbReference type="Proteomes" id="UP000177042"/>
    </source>
</evidence>
<comment type="similarity">
    <text evidence="1 6 7">Belongs to the universal ribosomal protein uL6 family.</text>
</comment>
<evidence type="ECO:0000256" key="1">
    <source>
        <dbReference type="ARBA" id="ARBA00009356"/>
    </source>
</evidence>
<keyword evidence="5 6" id="KW-0687">Ribonucleoprotein</keyword>
<comment type="caution">
    <text evidence="10">The sequence shown here is derived from an EMBL/GenBank/DDBJ whole genome shotgun (WGS) entry which is preliminary data.</text>
</comment>
<dbReference type="FunFam" id="3.90.930.12:FF:000001">
    <property type="entry name" value="50S ribosomal protein L6"/>
    <property type="match status" value="1"/>
</dbReference>
<comment type="function">
    <text evidence="6 8">This protein binds to the 23S rRNA, and is important in its secondary structure. It is located near the subunit interface in the base of the L7/L12 stalk, and near the tRNA binding site of the peptidyltransferase center.</text>
</comment>
<dbReference type="HAMAP" id="MF_01365_B">
    <property type="entry name" value="Ribosomal_uL6_B"/>
    <property type="match status" value="1"/>
</dbReference>
<dbReference type="PROSITE" id="PS00525">
    <property type="entry name" value="RIBOSOMAL_L6_1"/>
    <property type="match status" value="1"/>
</dbReference>
<evidence type="ECO:0000256" key="2">
    <source>
        <dbReference type="ARBA" id="ARBA00022730"/>
    </source>
</evidence>
<evidence type="ECO:0000256" key="3">
    <source>
        <dbReference type="ARBA" id="ARBA00022884"/>
    </source>
</evidence>
<dbReference type="PANTHER" id="PTHR11655:SF14">
    <property type="entry name" value="LARGE RIBOSOMAL SUBUNIT PROTEIN UL6M"/>
    <property type="match status" value="1"/>
</dbReference>
<dbReference type="Gene3D" id="3.90.930.12">
    <property type="entry name" value="Ribosomal protein L6, alpha-beta domain"/>
    <property type="match status" value="2"/>
</dbReference>
<evidence type="ECO:0000256" key="8">
    <source>
        <dbReference type="RuleBase" id="RU003870"/>
    </source>
</evidence>
<dbReference type="NCBIfam" id="TIGR03654">
    <property type="entry name" value="L6_bact"/>
    <property type="match status" value="1"/>
</dbReference>
<organism evidence="10 11">
    <name type="scientific">Candidatus Daviesbacteria bacterium RIFCSPHIGHO2_02_FULL_39_12</name>
    <dbReference type="NCBI Taxonomy" id="1797770"/>
    <lineage>
        <taxon>Bacteria</taxon>
        <taxon>Candidatus Daviesiibacteriota</taxon>
    </lineage>
</organism>
<reference evidence="10 11" key="1">
    <citation type="journal article" date="2016" name="Nat. Commun.">
        <title>Thousands of microbial genomes shed light on interconnected biogeochemical processes in an aquifer system.</title>
        <authorList>
            <person name="Anantharaman K."/>
            <person name="Brown C.T."/>
            <person name="Hug L.A."/>
            <person name="Sharon I."/>
            <person name="Castelle C.J."/>
            <person name="Probst A.J."/>
            <person name="Thomas B.C."/>
            <person name="Singh A."/>
            <person name="Wilkins M.J."/>
            <person name="Karaoz U."/>
            <person name="Brodie E.L."/>
            <person name="Williams K.H."/>
            <person name="Hubbard S.S."/>
            <person name="Banfield J.F."/>
        </authorList>
    </citation>
    <scope>NUCLEOTIDE SEQUENCE [LARGE SCALE GENOMIC DNA]</scope>
</reference>
<dbReference type="GO" id="GO:0019843">
    <property type="term" value="F:rRNA binding"/>
    <property type="evidence" value="ECO:0007669"/>
    <property type="project" value="UniProtKB-UniRule"/>
</dbReference>
<keyword evidence="2 6" id="KW-0699">rRNA-binding</keyword>
<dbReference type="FunFam" id="3.90.930.12:FF:000002">
    <property type="entry name" value="50S ribosomal protein L6"/>
    <property type="match status" value="1"/>
</dbReference>
<dbReference type="Proteomes" id="UP000177042">
    <property type="component" value="Unassembled WGS sequence"/>
</dbReference>
<evidence type="ECO:0000256" key="5">
    <source>
        <dbReference type="ARBA" id="ARBA00023274"/>
    </source>
</evidence>
<dbReference type="SUPFAM" id="SSF56053">
    <property type="entry name" value="Ribosomal protein L6"/>
    <property type="match status" value="2"/>
</dbReference>
<gene>
    <name evidence="6" type="primary">rplF</name>
    <name evidence="10" type="ORF">A3C26_00870</name>
</gene>
<feature type="domain" description="Large ribosomal subunit protein uL6 alpha-beta" evidence="9">
    <location>
        <begin position="90"/>
        <end position="163"/>
    </location>
</feature>
<dbReference type="PANTHER" id="PTHR11655">
    <property type="entry name" value="60S/50S RIBOSOMAL PROTEIN L6/L9"/>
    <property type="match status" value="1"/>
</dbReference>
<evidence type="ECO:0000256" key="6">
    <source>
        <dbReference type="HAMAP-Rule" id="MF_01365"/>
    </source>
</evidence>
<keyword evidence="3 6" id="KW-0694">RNA-binding</keyword>
<feature type="domain" description="Large ribosomal subunit protein uL6 alpha-beta" evidence="9">
    <location>
        <begin position="11"/>
        <end position="82"/>
    </location>
</feature>
<keyword evidence="4 6" id="KW-0689">Ribosomal protein</keyword>
<evidence type="ECO:0000259" key="9">
    <source>
        <dbReference type="Pfam" id="PF00347"/>
    </source>
</evidence>
<protein>
    <recommendedName>
        <fullName evidence="6">Large ribosomal subunit protein uL6</fullName>
    </recommendedName>
</protein>
<dbReference type="InterPro" id="IPR019906">
    <property type="entry name" value="Ribosomal_uL6_bac-type"/>
</dbReference>
<dbReference type="GO" id="GO:0003735">
    <property type="term" value="F:structural constituent of ribosome"/>
    <property type="evidence" value="ECO:0007669"/>
    <property type="project" value="UniProtKB-UniRule"/>
</dbReference>
<dbReference type="EMBL" id="MFCX01000027">
    <property type="protein sequence ID" value="OGE25371.1"/>
    <property type="molecule type" value="Genomic_DNA"/>
</dbReference>
<accession>A0A1F5J9R1</accession>
<evidence type="ECO:0000256" key="7">
    <source>
        <dbReference type="RuleBase" id="RU003869"/>
    </source>
</evidence>
<dbReference type="PRINTS" id="PR00059">
    <property type="entry name" value="RIBOSOMALL6"/>
</dbReference>
<dbReference type="InterPro" id="IPR002358">
    <property type="entry name" value="Ribosomal_uL6_CS"/>
</dbReference>
<dbReference type="GO" id="GO:0002181">
    <property type="term" value="P:cytoplasmic translation"/>
    <property type="evidence" value="ECO:0007669"/>
    <property type="project" value="TreeGrafter"/>
</dbReference>
<dbReference type="PIRSF" id="PIRSF002162">
    <property type="entry name" value="Ribosomal_L6"/>
    <property type="match status" value="1"/>
</dbReference>
<dbReference type="GO" id="GO:0022625">
    <property type="term" value="C:cytosolic large ribosomal subunit"/>
    <property type="evidence" value="ECO:0007669"/>
    <property type="project" value="UniProtKB-UniRule"/>
</dbReference>
<evidence type="ECO:0000256" key="4">
    <source>
        <dbReference type="ARBA" id="ARBA00022980"/>
    </source>
</evidence>
<dbReference type="InterPro" id="IPR000702">
    <property type="entry name" value="Ribosomal_uL6-like"/>
</dbReference>
<name>A0A1F5J9R1_9BACT</name>
<proteinExistence type="inferred from homology"/>
<evidence type="ECO:0000313" key="10">
    <source>
        <dbReference type="EMBL" id="OGE25371.1"/>
    </source>
</evidence>
<dbReference type="Pfam" id="PF00347">
    <property type="entry name" value="Ribosomal_L6"/>
    <property type="match status" value="2"/>
</dbReference>
<comment type="subunit">
    <text evidence="6">Part of the 50S ribosomal subunit.</text>
</comment>
<sequence>MSRVGNLPISIPTGVTIEKNGQNILVNGPKGNLKLEIDPAIKAEIEQNQIVLKRKNDQKRIKSLHGLTRNLLNNMILGVTEGWNKDLELVGVGFRAQVLNNKLILNVGFSHPVEVEATEGITFEVFDNTKIKVSGIDKQLVGQMAASIKKIRPPDVYKGKGIRFAGEYIRKKVGKSAKVGVTGAGAVK</sequence>